<evidence type="ECO:0000313" key="2">
    <source>
        <dbReference type="EMBL" id="GGF61066.1"/>
    </source>
</evidence>
<name>A0A917BWE0_9PROT</name>
<feature type="domain" description="Transposase IS116/IS110/IS902 C-terminal" evidence="1">
    <location>
        <begin position="28"/>
        <end position="83"/>
    </location>
</feature>
<organism evidence="2 3">
    <name type="scientific">Terasakiella brassicae</name>
    <dbReference type="NCBI Taxonomy" id="1634917"/>
    <lineage>
        <taxon>Bacteria</taxon>
        <taxon>Pseudomonadati</taxon>
        <taxon>Pseudomonadota</taxon>
        <taxon>Alphaproteobacteria</taxon>
        <taxon>Rhodospirillales</taxon>
        <taxon>Terasakiellaceae</taxon>
        <taxon>Terasakiella</taxon>
    </lineage>
</organism>
<dbReference type="InterPro" id="IPR003346">
    <property type="entry name" value="Transposase_20"/>
</dbReference>
<dbReference type="PANTHER" id="PTHR33055">
    <property type="entry name" value="TRANSPOSASE FOR INSERTION SEQUENCE ELEMENT IS1111A"/>
    <property type="match status" value="1"/>
</dbReference>
<evidence type="ECO:0000313" key="3">
    <source>
        <dbReference type="Proteomes" id="UP000632498"/>
    </source>
</evidence>
<comment type="caution">
    <text evidence="2">The sequence shown here is derived from an EMBL/GenBank/DDBJ whole genome shotgun (WGS) entry which is preliminary data.</text>
</comment>
<dbReference type="Pfam" id="PF02371">
    <property type="entry name" value="Transposase_20"/>
    <property type="match status" value="1"/>
</dbReference>
<gene>
    <name evidence="2" type="ORF">GCM10011332_13580</name>
</gene>
<sequence>MTYTTCFVGINKIDAFVLADLPELGQLDKGQIAKLAGVAPLNRDGGTMRGRRMISGGRMPVHNALYLATLPAVRFNPKMKEFYNRLRQQGKPGKVALIAVARKMLCIMKPECGIVIATVLNCKHRCFFSNKRSYF</sequence>
<dbReference type="AlphaFoldDB" id="A0A917BWE0"/>
<dbReference type="RefSeq" id="WP_188663120.1">
    <property type="nucleotide sequence ID" value="NZ_BMHV01000008.1"/>
</dbReference>
<protein>
    <recommendedName>
        <fullName evidence="1">Transposase IS116/IS110/IS902 C-terminal domain-containing protein</fullName>
    </recommendedName>
</protein>
<reference evidence="2" key="2">
    <citation type="submission" date="2020-09" db="EMBL/GenBank/DDBJ databases">
        <authorList>
            <person name="Sun Q."/>
            <person name="Zhou Y."/>
        </authorList>
    </citation>
    <scope>NUCLEOTIDE SEQUENCE</scope>
    <source>
        <strain evidence="2">CGMCC 1.15254</strain>
    </source>
</reference>
<dbReference type="EMBL" id="BMHV01000008">
    <property type="protein sequence ID" value="GGF61066.1"/>
    <property type="molecule type" value="Genomic_DNA"/>
</dbReference>
<dbReference type="PANTHER" id="PTHR33055:SF13">
    <property type="entry name" value="TRANSPOSASE"/>
    <property type="match status" value="1"/>
</dbReference>
<dbReference type="GO" id="GO:0006313">
    <property type="term" value="P:DNA transposition"/>
    <property type="evidence" value="ECO:0007669"/>
    <property type="project" value="InterPro"/>
</dbReference>
<dbReference type="InterPro" id="IPR047650">
    <property type="entry name" value="Transpos_IS110"/>
</dbReference>
<proteinExistence type="predicted"/>
<dbReference type="Proteomes" id="UP000632498">
    <property type="component" value="Unassembled WGS sequence"/>
</dbReference>
<accession>A0A917BWE0</accession>
<dbReference type="GO" id="GO:0004803">
    <property type="term" value="F:transposase activity"/>
    <property type="evidence" value="ECO:0007669"/>
    <property type="project" value="InterPro"/>
</dbReference>
<dbReference type="GO" id="GO:0003677">
    <property type="term" value="F:DNA binding"/>
    <property type="evidence" value="ECO:0007669"/>
    <property type="project" value="InterPro"/>
</dbReference>
<reference evidence="2" key="1">
    <citation type="journal article" date="2014" name="Int. J. Syst. Evol. Microbiol.">
        <title>Complete genome sequence of Corynebacterium casei LMG S-19264T (=DSM 44701T), isolated from a smear-ripened cheese.</title>
        <authorList>
            <consortium name="US DOE Joint Genome Institute (JGI-PGF)"/>
            <person name="Walter F."/>
            <person name="Albersmeier A."/>
            <person name="Kalinowski J."/>
            <person name="Ruckert C."/>
        </authorList>
    </citation>
    <scope>NUCLEOTIDE SEQUENCE</scope>
    <source>
        <strain evidence="2">CGMCC 1.15254</strain>
    </source>
</reference>
<evidence type="ECO:0000259" key="1">
    <source>
        <dbReference type="Pfam" id="PF02371"/>
    </source>
</evidence>
<keyword evidence="3" id="KW-1185">Reference proteome</keyword>